<proteinExistence type="predicted"/>
<gene>
    <name evidence="3" type="primary">degU_6</name>
    <name evidence="3" type="ORF">VVAX_05704</name>
</gene>
<dbReference type="InterPro" id="IPR016032">
    <property type="entry name" value="Sig_transdc_resp-reg_C-effctor"/>
</dbReference>
<dbReference type="Pfam" id="PF00196">
    <property type="entry name" value="GerE"/>
    <property type="match status" value="1"/>
</dbReference>
<protein>
    <submittedName>
        <fullName evidence="3">Transcriptional regulatory protein DegU</fullName>
    </submittedName>
</protein>
<dbReference type="SUPFAM" id="SSF52172">
    <property type="entry name" value="CheY-like"/>
    <property type="match status" value="1"/>
</dbReference>
<dbReference type="Gene3D" id="3.40.50.2300">
    <property type="match status" value="1"/>
</dbReference>
<dbReference type="EMBL" id="LR743508">
    <property type="protein sequence ID" value="CAA2109433.1"/>
    <property type="molecule type" value="Genomic_DNA"/>
</dbReference>
<dbReference type="SMART" id="SM00421">
    <property type="entry name" value="HTH_LUXR"/>
    <property type="match status" value="1"/>
</dbReference>
<organism evidence="3">
    <name type="scientific">Variovorax paradoxus</name>
    <dbReference type="NCBI Taxonomy" id="34073"/>
    <lineage>
        <taxon>Bacteria</taxon>
        <taxon>Pseudomonadati</taxon>
        <taxon>Pseudomonadota</taxon>
        <taxon>Betaproteobacteria</taxon>
        <taxon>Burkholderiales</taxon>
        <taxon>Comamonadaceae</taxon>
        <taxon>Variovorax</taxon>
    </lineage>
</organism>
<keyword evidence="1" id="KW-0238">DNA-binding</keyword>
<feature type="domain" description="HTH luxR-type" evidence="2">
    <location>
        <begin position="133"/>
        <end position="198"/>
    </location>
</feature>
<accession>A0A679JT94</accession>
<reference evidence="3" key="1">
    <citation type="submission" date="2019-12" db="EMBL/GenBank/DDBJ databases">
        <authorList>
            <person name="Cremers G."/>
        </authorList>
    </citation>
    <scope>NUCLEOTIDE SEQUENCE</scope>
    <source>
        <strain evidence="3">Vvax</strain>
    </source>
</reference>
<dbReference type="CDD" id="cd06170">
    <property type="entry name" value="LuxR_C_like"/>
    <property type="match status" value="1"/>
</dbReference>
<dbReference type="PROSITE" id="PS00622">
    <property type="entry name" value="HTH_LUXR_1"/>
    <property type="match status" value="1"/>
</dbReference>
<dbReference type="GO" id="GO:0006355">
    <property type="term" value="P:regulation of DNA-templated transcription"/>
    <property type="evidence" value="ECO:0007669"/>
    <property type="project" value="InterPro"/>
</dbReference>
<dbReference type="PANTHER" id="PTHR43214">
    <property type="entry name" value="TWO-COMPONENT RESPONSE REGULATOR"/>
    <property type="match status" value="1"/>
</dbReference>
<dbReference type="GO" id="GO:0003677">
    <property type="term" value="F:DNA binding"/>
    <property type="evidence" value="ECO:0007669"/>
    <property type="project" value="UniProtKB-KW"/>
</dbReference>
<evidence type="ECO:0000256" key="1">
    <source>
        <dbReference type="ARBA" id="ARBA00023125"/>
    </source>
</evidence>
<sequence length="214" mass="22812">MTAMAHAPQINVAIAHHDPYVSTGIASLLRASTDFTVQAGSPEAADVLVTDYATGVLRATAPVRPPVGRRPKAASFLVVTDQDRSWQIRRAVDAGVRGYLLQDCSANELSDAVRTVAAGRRYLSRSVAERLLDTLAQAIPTARELEVLQLMARGLSNKDIGRLLGIGEGTVKTHVKAILAKLGEPTRTGAIAEAMRRGLLMDEEPPHADTSLAS</sequence>
<name>A0A679JT94_VARPD</name>
<dbReference type="InterPro" id="IPR039420">
    <property type="entry name" value="WalR-like"/>
</dbReference>
<evidence type="ECO:0000259" key="2">
    <source>
        <dbReference type="PROSITE" id="PS50043"/>
    </source>
</evidence>
<dbReference type="InterPro" id="IPR000792">
    <property type="entry name" value="Tscrpt_reg_LuxR_C"/>
</dbReference>
<dbReference type="AlphaFoldDB" id="A0A679JT94"/>
<dbReference type="PRINTS" id="PR00038">
    <property type="entry name" value="HTHLUXR"/>
</dbReference>
<dbReference type="RefSeq" id="WP_339093390.1">
    <property type="nucleotide sequence ID" value="NZ_LR743508.1"/>
</dbReference>
<evidence type="ECO:0000313" key="3">
    <source>
        <dbReference type="EMBL" id="CAA2109433.1"/>
    </source>
</evidence>
<dbReference type="SUPFAM" id="SSF46894">
    <property type="entry name" value="C-terminal effector domain of the bipartite response regulators"/>
    <property type="match status" value="1"/>
</dbReference>
<dbReference type="PROSITE" id="PS50043">
    <property type="entry name" value="HTH_LUXR_2"/>
    <property type="match status" value="1"/>
</dbReference>
<dbReference type="InterPro" id="IPR011006">
    <property type="entry name" value="CheY-like_superfamily"/>
</dbReference>